<feature type="transmembrane region" description="Helical" evidence="7">
    <location>
        <begin position="310"/>
        <end position="331"/>
    </location>
</feature>
<dbReference type="GO" id="GO:0016020">
    <property type="term" value="C:membrane"/>
    <property type="evidence" value="ECO:0007669"/>
    <property type="project" value="UniProtKB-SubCell"/>
</dbReference>
<name>A0A7W7I058_9ACTN</name>
<evidence type="ECO:0000256" key="7">
    <source>
        <dbReference type="SAM" id="Phobius"/>
    </source>
</evidence>
<evidence type="ECO:0000256" key="4">
    <source>
        <dbReference type="ARBA" id="ARBA00022989"/>
    </source>
</evidence>
<dbReference type="EMBL" id="JACHNH010000001">
    <property type="protein sequence ID" value="MBB4763975.1"/>
    <property type="molecule type" value="Genomic_DNA"/>
</dbReference>
<proteinExistence type="inferred from homology"/>
<evidence type="ECO:0000256" key="3">
    <source>
        <dbReference type="ARBA" id="ARBA00022692"/>
    </source>
</evidence>
<sequence length="380" mass="39794">MTGAPAEPPAAEPPAALPRGVIVLLGIAGVVIAVAGLRGVAHLIAPVFLALMLTVTVSPLSEWLRRHGSPVWVAMLATVTVVYVVLFGLGAAMVVSVAQLIDLLPTYQTQFADLQADIVSALSRLGISESQLTSVLERASPSAVTDLVGWVFGGITSVLSDAVFLLAVLLFMCLDAVSFPARLNSTADQRPQVVSALRSFAHGTRSYLLVSTVFGLIVAVIDTLMLWALDIPLPVLWGLLAFITNYIPNIGFVIGLVPPALLGLLDGGVEKMMAVIVLYCVVNFVIQSVIQPKIVGDAVGLSSTVSFLSLVFWAWVLGPLGALLAIPLSLLTKGLLVDVDPSTQWINVLLSGGGSAPPPVPEPEPDPVPETEPRDTAPGE</sequence>
<dbReference type="GO" id="GO:0055085">
    <property type="term" value="P:transmembrane transport"/>
    <property type="evidence" value="ECO:0007669"/>
    <property type="project" value="TreeGrafter"/>
</dbReference>
<evidence type="ECO:0000256" key="1">
    <source>
        <dbReference type="ARBA" id="ARBA00004141"/>
    </source>
</evidence>
<feature type="transmembrane region" description="Helical" evidence="7">
    <location>
        <begin position="272"/>
        <end position="290"/>
    </location>
</feature>
<dbReference type="RefSeq" id="WP_184995215.1">
    <property type="nucleotide sequence ID" value="NZ_BOMK01000024.1"/>
</dbReference>
<feature type="transmembrane region" description="Helical" evidence="7">
    <location>
        <begin position="43"/>
        <end position="60"/>
    </location>
</feature>
<dbReference type="Pfam" id="PF01594">
    <property type="entry name" value="AI-2E_transport"/>
    <property type="match status" value="1"/>
</dbReference>
<organism evidence="8 9">
    <name type="scientific">Actinoplanes digitatis</name>
    <dbReference type="NCBI Taxonomy" id="1868"/>
    <lineage>
        <taxon>Bacteria</taxon>
        <taxon>Bacillati</taxon>
        <taxon>Actinomycetota</taxon>
        <taxon>Actinomycetes</taxon>
        <taxon>Micromonosporales</taxon>
        <taxon>Micromonosporaceae</taxon>
        <taxon>Actinoplanes</taxon>
    </lineage>
</organism>
<keyword evidence="4 7" id="KW-1133">Transmembrane helix</keyword>
<comment type="caution">
    <text evidence="8">The sequence shown here is derived from an EMBL/GenBank/DDBJ whole genome shotgun (WGS) entry which is preliminary data.</text>
</comment>
<feature type="compositionally biased region" description="Basic and acidic residues" evidence="6">
    <location>
        <begin position="371"/>
        <end position="380"/>
    </location>
</feature>
<dbReference type="InterPro" id="IPR002549">
    <property type="entry name" value="AI-2E-like"/>
</dbReference>
<feature type="transmembrane region" description="Helical" evidence="7">
    <location>
        <begin position="20"/>
        <end position="37"/>
    </location>
</feature>
<keyword evidence="9" id="KW-1185">Reference proteome</keyword>
<evidence type="ECO:0000256" key="2">
    <source>
        <dbReference type="ARBA" id="ARBA00009773"/>
    </source>
</evidence>
<feature type="transmembrane region" description="Helical" evidence="7">
    <location>
        <begin position="147"/>
        <end position="174"/>
    </location>
</feature>
<feature type="transmembrane region" description="Helical" evidence="7">
    <location>
        <begin position="207"/>
        <end position="229"/>
    </location>
</feature>
<reference evidence="8 9" key="1">
    <citation type="submission" date="2020-08" db="EMBL/GenBank/DDBJ databases">
        <title>Sequencing the genomes of 1000 actinobacteria strains.</title>
        <authorList>
            <person name="Klenk H.-P."/>
        </authorList>
    </citation>
    <scope>NUCLEOTIDE SEQUENCE [LARGE SCALE GENOMIC DNA]</scope>
    <source>
        <strain evidence="8 9">DSM 43149</strain>
    </source>
</reference>
<comment type="similarity">
    <text evidence="2">Belongs to the autoinducer-2 exporter (AI-2E) (TC 2.A.86) family.</text>
</comment>
<evidence type="ECO:0000313" key="8">
    <source>
        <dbReference type="EMBL" id="MBB4763975.1"/>
    </source>
</evidence>
<gene>
    <name evidence="8" type="ORF">BJ971_004531</name>
</gene>
<feature type="transmembrane region" description="Helical" evidence="7">
    <location>
        <begin position="72"/>
        <end position="101"/>
    </location>
</feature>
<feature type="transmembrane region" description="Helical" evidence="7">
    <location>
        <begin position="235"/>
        <end position="265"/>
    </location>
</feature>
<evidence type="ECO:0000256" key="6">
    <source>
        <dbReference type="SAM" id="MobiDB-lite"/>
    </source>
</evidence>
<feature type="region of interest" description="Disordered" evidence="6">
    <location>
        <begin position="352"/>
        <end position="380"/>
    </location>
</feature>
<dbReference type="PANTHER" id="PTHR21716:SF64">
    <property type="entry name" value="AI-2 TRANSPORT PROTEIN TQSA"/>
    <property type="match status" value="1"/>
</dbReference>
<comment type="subcellular location">
    <subcellularLocation>
        <location evidence="1">Membrane</location>
        <topology evidence="1">Multi-pass membrane protein</topology>
    </subcellularLocation>
</comment>
<protein>
    <submittedName>
        <fullName evidence="8">Putative PurR-regulated permease PerM</fullName>
    </submittedName>
</protein>
<accession>A0A7W7I058</accession>
<dbReference type="AlphaFoldDB" id="A0A7W7I058"/>
<keyword evidence="3 7" id="KW-0812">Transmembrane</keyword>
<dbReference type="Proteomes" id="UP000578112">
    <property type="component" value="Unassembled WGS sequence"/>
</dbReference>
<evidence type="ECO:0000313" key="9">
    <source>
        <dbReference type="Proteomes" id="UP000578112"/>
    </source>
</evidence>
<evidence type="ECO:0000256" key="5">
    <source>
        <dbReference type="ARBA" id="ARBA00023136"/>
    </source>
</evidence>
<dbReference type="PANTHER" id="PTHR21716">
    <property type="entry name" value="TRANSMEMBRANE PROTEIN"/>
    <property type="match status" value="1"/>
</dbReference>
<keyword evidence="5 7" id="KW-0472">Membrane</keyword>